<feature type="region of interest" description="Disordered" evidence="1">
    <location>
        <begin position="83"/>
        <end position="109"/>
    </location>
</feature>
<organism evidence="2 3">
    <name type="scientific">Flavonifractor plautii</name>
    <name type="common">Fusobacterium plautii</name>
    <dbReference type="NCBI Taxonomy" id="292800"/>
    <lineage>
        <taxon>Bacteria</taxon>
        <taxon>Bacillati</taxon>
        <taxon>Bacillota</taxon>
        <taxon>Clostridia</taxon>
        <taxon>Eubacteriales</taxon>
        <taxon>Oscillospiraceae</taxon>
        <taxon>Flavonifractor</taxon>
    </lineage>
</organism>
<dbReference type="AlphaFoldDB" id="A0A174QL26"/>
<dbReference type="Proteomes" id="UP000095746">
    <property type="component" value="Unassembled WGS sequence"/>
</dbReference>
<feature type="region of interest" description="Disordered" evidence="1">
    <location>
        <begin position="37"/>
        <end position="56"/>
    </location>
</feature>
<sequence length="109" mass="11289">MAADEMGRVRATPMTTDTRIPIQKGWSTVAHLTTSPTAEAAVPMAGASRADSPTPARMVTRGVTRMSIFVSLDTALPSSAAMTAMKSTASGPPAPLPPDRVTLPRELAA</sequence>
<evidence type="ECO:0000313" key="3">
    <source>
        <dbReference type="Proteomes" id="UP000095746"/>
    </source>
</evidence>
<dbReference type="EMBL" id="CYZT01000468">
    <property type="protein sequence ID" value="CUP72671.1"/>
    <property type="molecule type" value="Genomic_DNA"/>
</dbReference>
<protein>
    <submittedName>
        <fullName evidence="2">Uncharacterized protein</fullName>
    </submittedName>
</protein>
<name>A0A174QL26_FLAPL</name>
<evidence type="ECO:0000256" key="1">
    <source>
        <dbReference type="SAM" id="MobiDB-lite"/>
    </source>
</evidence>
<reference evidence="2 3" key="1">
    <citation type="submission" date="2015-09" db="EMBL/GenBank/DDBJ databases">
        <authorList>
            <consortium name="Pathogen Informatics"/>
        </authorList>
    </citation>
    <scope>NUCLEOTIDE SEQUENCE [LARGE SCALE GENOMIC DNA]</scope>
    <source>
        <strain evidence="2 3">2789STDY5608854</strain>
    </source>
</reference>
<evidence type="ECO:0000313" key="2">
    <source>
        <dbReference type="EMBL" id="CUP72671.1"/>
    </source>
</evidence>
<proteinExistence type="predicted"/>
<gene>
    <name evidence="2" type="ORF">ERS852411_03510</name>
</gene>
<accession>A0A174QL26</accession>